<dbReference type="EMBL" id="CP036264">
    <property type="protein sequence ID" value="QEG00245.1"/>
    <property type="molecule type" value="Genomic_DNA"/>
</dbReference>
<accession>A0A5B9MKQ0</accession>
<keyword evidence="1" id="KW-0732">Signal</keyword>
<feature type="signal peptide" evidence="1">
    <location>
        <begin position="1"/>
        <end position="21"/>
    </location>
</feature>
<reference evidence="2 3" key="1">
    <citation type="submission" date="2019-02" db="EMBL/GenBank/DDBJ databases">
        <title>Planctomycetal bacteria perform biofilm scaping via a novel small molecule.</title>
        <authorList>
            <person name="Jeske O."/>
            <person name="Boedeker C."/>
            <person name="Wiegand S."/>
            <person name="Breitling P."/>
            <person name="Kallscheuer N."/>
            <person name="Jogler M."/>
            <person name="Rohde M."/>
            <person name="Petersen J."/>
            <person name="Medema M.H."/>
            <person name="Surup F."/>
            <person name="Jogler C."/>
        </authorList>
    </citation>
    <scope>NUCLEOTIDE SEQUENCE [LARGE SCALE GENOMIC DNA]</scope>
    <source>
        <strain evidence="2 3">Mal15</strain>
    </source>
</reference>
<dbReference type="KEGG" id="smam:Mal15_43150"/>
<organism evidence="2 3">
    <name type="scientific">Stieleria maiorica</name>
    <dbReference type="NCBI Taxonomy" id="2795974"/>
    <lineage>
        <taxon>Bacteria</taxon>
        <taxon>Pseudomonadati</taxon>
        <taxon>Planctomycetota</taxon>
        <taxon>Planctomycetia</taxon>
        <taxon>Pirellulales</taxon>
        <taxon>Pirellulaceae</taxon>
        <taxon>Stieleria</taxon>
    </lineage>
</organism>
<evidence type="ECO:0008006" key="4">
    <source>
        <dbReference type="Google" id="ProtNLM"/>
    </source>
</evidence>
<evidence type="ECO:0000313" key="2">
    <source>
        <dbReference type="EMBL" id="QEG00245.1"/>
    </source>
</evidence>
<gene>
    <name evidence="2" type="ORF">Mal15_43150</name>
</gene>
<protein>
    <recommendedName>
        <fullName evidence="4">PEP-CTERM protein-sorting domain-containing protein</fullName>
    </recommendedName>
</protein>
<dbReference type="RefSeq" id="WP_147869511.1">
    <property type="nucleotide sequence ID" value="NZ_CP036264.1"/>
</dbReference>
<sequence length="219" mass="23625" precursor="true">MNRCLFALCLLSLLAIRETPAAVVASWDFNDGDLLVDQGAGSMSVAFQLNPGLVQTFGTGTTVNALSGVAAGSAFALEAEPDNRANYDIRFAVDMTGLEDLRVSWAWRGDPSWRIGTGKQSTFGWSADGGASFTQRSQTTPPDQYLTVNYVFQGNTDDNNPDVVFQFFQTPGDLTTGEQFLLDNVTFEATSIVAVPEPSVFGWLTGSALAATLLYRRRA</sequence>
<dbReference type="AlphaFoldDB" id="A0A5B9MKQ0"/>
<name>A0A5B9MKQ0_9BACT</name>
<proteinExistence type="predicted"/>
<keyword evidence="3" id="KW-1185">Reference proteome</keyword>
<evidence type="ECO:0000256" key="1">
    <source>
        <dbReference type="SAM" id="SignalP"/>
    </source>
</evidence>
<dbReference type="Proteomes" id="UP000321353">
    <property type="component" value="Chromosome"/>
</dbReference>
<feature type="chain" id="PRO_5022728203" description="PEP-CTERM protein-sorting domain-containing protein" evidence="1">
    <location>
        <begin position="22"/>
        <end position="219"/>
    </location>
</feature>
<evidence type="ECO:0000313" key="3">
    <source>
        <dbReference type="Proteomes" id="UP000321353"/>
    </source>
</evidence>